<feature type="domain" description="DUF1996" evidence="2">
    <location>
        <begin position="93"/>
        <end position="289"/>
    </location>
</feature>
<proteinExistence type="predicted"/>
<accession>A0ABV8FJU7</accession>
<sequence>MLTSIRTAERRRRVRTVLLAGLSLILIGTTATVLRSTLLGPLPGDGPARGDFVPIGDVPEGPPPAAPGPDASTGSFTSECGRNEEGHYNADNPVLTPGVPNAAHHTHEYVGNLSTYFGSTDATLAAAATTCAMADDRSTYFWPVLRRLDRTGEDHEQPGGGSHGNIGEILPPSSVRLEFQGNAVSDVVAMPRFLRSVTGDPLAFTEGTGPPPAQWSCAGEPERITDRYPLCEPGSRVLRLLDFPSCWDGLATDSEDHRAHLVPPQAGGACPQRTFPVPRLRVELGYDVPEGVAYAIDSFPEQRRSPGTDHAMFVNVMSEELMDQVVECINSGRRC</sequence>
<organism evidence="3 4">
    <name type="scientific">Nocardiopsis sediminis</name>
    <dbReference type="NCBI Taxonomy" id="1778267"/>
    <lineage>
        <taxon>Bacteria</taxon>
        <taxon>Bacillati</taxon>
        <taxon>Actinomycetota</taxon>
        <taxon>Actinomycetes</taxon>
        <taxon>Streptosporangiales</taxon>
        <taxon>Nocardiopsidaceae</taxon>
        <taxon>Nocardiopsis</taxon>
    </lineage>
</organism>
<dbReference type="Proteomes" id="UP001595847">
    <property type="component" value="Unassembled WGS sequence"/>
</dbReference>
<protein>
    <submittedName>
        <fullName evidence="3">DUF1996 domain-containing protein</fullName>
    </submittedName>
</protein>
<comment type="caution">
    <text evidence="3">The sequence shown here is derived from an EMBL/GenBank/DDBJ whole genome shotgun (WGS) entry which is preliminary data.</text>
</comment>
<dbReference type="RefSeq" id="WP_378530231.1">
    <property type="nucleotide sequence ID" value="NZ_JBHSBH010000004.1"/>
</dbReference>
<evidence type="ECO:0000313" key="3">
    <source>
        <dbReference type="EMBL" id="MFC3995262.1"/>
    </source>
</evidence>
<evidence type="ECO:0000313" key="4">
    <source>
        <dbReference type="Proteomes" id="UP001595847"/>
    </source>
</evidence>
<evidence type="ECO:0000256" key="1">
    <source>
        <dbReference type="SAM" id="MobiDB-lite"/>
    </source>
</evidence>
<dbReference type="Pfam" id="PF09362">
    <property type="entry name" value="DUF1996"/>
    <property type="match status" value="1"/>
</dbReference>
<dbReference type="PANTHER" id="PTHR43662">
    <property type="match status" value="1"/>
</dbReference>
<evidence type="ECO:0000259" key="2">
    <source>
        <dbReference type="Pfam" id="PF09362"/>
    </source>
</evidence>
<gene>
    <name evidence="3" type="ORF">ACFOVU_05025</name>
</gene>
<dbReference type="EMBL" id="JBHSBH010000004">
    <property type="protein sequence ID" value="MFC3995262.1"/>
    <property type="molecule type" value="Genomic_DNA"/>
</dbReference>
<keyword evidence="4" id="KW-1185">Reference proteome</keyword>
<reference evidence="4" key="1">
    <citation type="journal article" date="2019" name="Int. J. Syst. Evol. Microbiol.">
        <title>The Global Catalogue of Microorganisms (GCM) 10K type strain sequencing project: providing services to taxonomists for standard genome sequencing and annotation.</title>
        <authorList>
            <consortium name="The Broad Institute Genomics Platform"/>
            <consortium name="The Broad Institute Genome Sequencing Center for Infectious Disease"/>
            <person name="Wu L."/>
            <person name="Ma J."/>
        </authorList>
    </citation>
    <scope>NUCLEOTIDE SEQUENCE [LARGE SCALE GENOMIC DNA]</scope>
    <source>
        <strain evidence="4">TBRC 1826</strain>
    </source>
</reference>
<dbReference type="InterPro" id="IPR018535">
    <property type="entry name" value="DUF1996"/>
</dbReference>
<name>A0ABV8FJU7_9ACTN</name>
<dbReference type="PANTHER" id="PTHR43662:SF3">
    <property type="entry name" value="DOMAIN PROTEIN, PUTATIVE (AFU_ORTHOLOGUE AFUA_6G11970)-RELATED"/>
    <property type="match status" value="1"/>
</dbReference>
<feature type="region of interest" description="Disordered" evidence="1">
    <location>
        <begin position="49"/>
        <end position="101"/>
    </location>
</feature>